<dbReference type="PANTHER" id="PTHR43105:SF14">
    <property type="entry name" value="FORMATE DEHYDROGENASE H"/>
    <property type="match status" value="1"/>
</dbReference>
<keyword evidence="6" id="KW-0732">Signal</keyword>
<evidence type="ECO:0000256" key="4">
    <source>
        <dbReference type="ARBA" id="ARBA00022505"/>
    </source>
</evidence>
<accession>A0A1H7VCL3</accession>
<keyword evidence="19" id="KW-1185">Reference proteome</keyword>
<dbReference type="GO" id="GO:0042128">
    <property type="term" value="P:nitrate assimilation"/>
    <property type="evidence" value="ECO:0007669"/>
    <property type="project" value="UniProtKB-KW"/>
</dbReference>
<evidence type="ECO:0000256" key="8">
    <source>
        <dbReference type="ARBA" id="ARBA00022982"/>
    </source>
</evidence>
<dbReference type="Proteomes" id="UP000198744">
    <property type="component" value="Unassembled WGS sequence"/>
</dbReference>
<evidence type="ECO:0000256" key="3">
    <source>
        <dbReference type="ARBA" id="ARBA00022485"/>
    </source>
</evidence>
<evidence type="ECO:0000256" key="7">
    <source>
        <dbReference type="ARBA" id="ARBA00022764"/>
    </source>
</evidence>
<dbReference type="GO" id="GO:0016020">
    <property type="term" value="C:membrane"/>
    <property type="evidence" value="ECO:0007669"/>
    <property type="project" value="TreeGrafter"/>
</dbReference>
<dbReference type="GO" id="GO:0003954">
    <property type="term" value="F:NADH dehydrogenase activity"/>
    <property type="evidence" value="ECO:0007669"/>
    <property type="project" value="TreeGrafter"/>
</dbReference>
<evidence type="ECO:0000256" key="14">
    <source>
        <dbReference type="ARBA" id="ARBA00055000"/>
    </source>
</evidence>
<keyword evidence="8" id="KW-0249">Electron transport</keyword>
<dbReference type="InterPro" id="IPR050123">
    <property type="entry name" value="Prok_molybdopt-oxidoreductase"/>
</dbReference>
<evidence type="ECO:0000256" key="12">
    <source>
        <dbReference type="ARBA" id="ARBA00023063"/>
    </source>
</evidence>
<dbReference type="FunFam" id="2.40.40.20:FF:000005">
    <property type="entry name" value="Periplasmic nitrate reductase"/>
    <property type="match status" value="1"/>
</dbReference>
<dbReference type="GO" id="GO:0015942">
    <property type="term" value="P:formate metabolic process"/>
    <property type="evidence" value="ECO:0007669"/>
    <property type="project" value="InterPro"/>
</dbReference>
<dbReference type="FunFam" id="3.40.228.10:FF:000002">
    <property type="entry name" value="Formate dehydrogenase subunit alpha"/>
    <property type="match status" value="1"/>
</dbReference>
<dbReference type="PANTHER" id="PTHR43105">
    <property type="entry name" value="RESPIRATORY NITRATE REDUCTASE"/>
    <property type="match status" value="1"/>
</dbReference>
<protein>
    <recommendedName>
        <fullName evidence="15">nitrate reductase (cytochrome)</fullName>
        <ecNumber evidence="15">1.9.6.1</ecNumber>
    </recommendedName>
</protein>
<keyword evidence="9" id="KW-0560">Oxidoreductase</keyword>
<keyword evidence="11" id="KW-0411">Iron-sulfur</keyword>
<proteinExistence type="predicted"/>
<dbReference type="InterPro" id="IPR006657">
    <property type="entry name" value="MoPterin_dinucl-bd_dom"/>
</dbReference>
<name>A0A1H7VCL3_9BACT</name>
<dbReference type="SUPFAM" id="SSF50692">
    <property type="entry name" value="ADC-like"/>
    <property type="match status" value="1"/>
</dbReference>
<dbReference type="GO" id="GO:0043546">
    <property type="term" value="F:molybdopterin cofactor binding"/>
    <property type="evidence" value="ECO:0007669"/>
    <property type="project" value="InterPro"/>
</dbReference>
<keyword evidence="7" id="KW-0574">Periplasm</keyword>
<dbReference type="GO" id="GO:0051539">
    <property type="term" value="F:4 iron, 4 sulfur cluster binding"/>
    <property type="evidence" value="ECO:0007669"/>
    <property type="project" value="UniProtKB-KW"/>
</dbReference>
<dbReference type="STRING" id="43775.SAMN04489760_103163"/>
<dbReference type="SUPFAM" id="SSF53706">
    <property type="entry name" value="Formate dehydrogenase/DMSO reductase, domains 1-3"/>
    <property type="match status" value="1"/>
</dbReference>
<keyword evidence="5" id="KW-0479">Metal-binding</keyword>
<reference evidence="18 19" key="1">
    <citation type="submission" date="2016-10" db="EMBL/GenBank/DDBJ databases">
        <authorList>
            <person name="de Groot N.N."/>
        </authorList>
    </citation>
    <scope>NUCLEOTIDE SEQUENCE [LARGE SCALE GENOMIC DNA]</scope>
    <source>
        <strain evidence="18 19">DSM 8423</strain>
    </source>
</reference>
<dbReference type="GO" id="GO:0008863">
    <property type="term" value="F:formate dehydrogenase (NAD+) activity"/>
    <property type="evidence" value="ECO:0007669"/>
    <property type="project" value="InterPro"/>
</dbReference>
<comment type="cofactor">
    <cofactor evidence="2">
        <name>[4Fe-4S] cluster</name>
        <dbReference type="ChEBI" id="CHEBI:49883"/>
    </cofactor>
</comment>
<dbReference type="InterPro" id="IPR041925">
    <property type="entry name" value="CT_Formate-Dh_H"/>
</dbReference>
<dbReference type="AlphaFoldDB" id="A0A1H7VCL3"/>
<sequence length="539" mass="58752">MAGLAASFGSGAMTNSITDLIESDCFLITGSNTTENHPVIASVVKRAITQRGAKLILADPRNIELAKFATVWLRQKPGTDIAWINGLLNIIIAEDLLDKEFVAERTENFEALKLAVAKYTPEFVESITSIPGGDLVKAAHLYAKAGAASILYAMGITQHITGTDAVKSLANLAMLTGNIGRPGTGVNPLRGQNNVQGACDMGCLPVNFTAYLQVANEEHRRKFEDAWGVSLNPKPGLTIPKIIEGADTGAIKALLIMGENPMMSDPDLAHVEHSLSKLDLLVVQDIFLNETGSLADVVLPACAWAEKEGTYTNTERRVQRVRKAVNAPGEARDDWQILTMLANKMGADWKYVQAKAIMEEINSVTASYKGITYERIADTGIQWPCPTLEHPGTPILHSAIFTRGRGLFSVTEYIPPAEQTDDQYPFVLTTGRILYQYHTATMSRRSQGLVSRTPEAFMEINPADAGELGIKNGEKIEVSSRRGSITLRADVRDRVDRGVVFIPFHYSEAAVNRLTITAIDPIANIPEYKVCAVKIQKCS</sequence>
<keyword evidence="3" id="KW-0004">4Fe-4S</keyword>
<dbReference type="Gene3D" id="2.40.40.20">
    <property type="match status" value="1"/>
</dbReference>
<dbReference type="GO" id="GO:0022904">
    <property type="term" value="P:respiratory electron transport chain"/>
    <property type="evidence" value="ECO:0007669"/>
    <property type="project" value="TreeGrafter"/>
</dbReference>
<dbReference type="InterPro" id="IPR006656">
    <property type="entry name" value="Mopterin_OxRdtase"/>
</dbReference>
<dbReference type="Gene3D" id="3.40.228.10">
    <property type="entry name" value="Dimethylsulfoxide Reductase, domain 2"/>
    <property type="match status" value="1"/>
</dbReference>
<gene>
    <name evidence="18" type="ORF">SAMN04489760_103163</name>
</gene>
<evidence type="ECO:0000256" key="11">
    <source>
        <dbReference type="ARBA" id="ARBA00023014"/>
    </source>
</evidence>
<keyword evidence="8" id="KW-0813">Transport</keyword>
<dbReference type="Gene3D" id="3.40.50.740">
    <property type="match status" value="1"/>
</dbReference>
<dbReference type="NCBIfam" id="TIGR01591">
    <property type="entry name" value="Fdh-alpha"/>
    <property type="match status" value="1"/>
</dbReference>
<evidence type="ECO:0000259" key="16">
    <source>
        <dbReference type="Pfam" id="PF00384"/>
    </source>
</evidence>
<dbReference type="GO" id="GO:0050140">
    <property type="term" value="F:nitrate reductase (cytochrome) activity"/>
    <property type="evidence" value="ECO:0007669"/>
    <property type="project" value="UniProtKB-EC"/>
</dbReference>
<dbReference type="InterPro" id="IPR006478">
    <property type="entry name" value="Formate_DH_asu"/>
</dbReference>
<organism evidence="18 19">
    <name type="scientific">Syntrophus gentianae</name>
    <dbReference type="NCBI Taxonomy" id="43775"/>
    <lineage>
        <taxon>Bacteria</taxon>
        <taxon>Pseudomonadati</taxon>
        <taxon>Thermodesulfobacteriota</taxon>
        <taxon>Syntrophia</taxon>
        <taxon>Syntrophales</taxon>
        <taxon>Syntrophaceae</taxon>
        <taxon>Syntrophus</taxon>
    </lineage>
</organism>
<dbReference type="Pfam" id="PF00384">
    <property type="entry name" value="Molybdopterin"/>
    <property type="match status" value="1"/>
</dbReference>
<keyword evidence="10" id="KW-0408">Iron</keyword>
<evidence type="ECO:0000256" key="10">
    <source>
        <dbReference type="ARBA" id="ARBA00023004"/>
    </source>
</evidence>
<dbReference type="Pfam" id="PF01568">
    <property type="entry name" value="Molydop_binding"/>
    <property type="match status" value="1"/>
</dbReference>
<dbReference type="EC" id="1.9.6.1" evidence="15"/>
<dbReference type="EMBL" id="FOBS01000003">
    <property type="protein sequence ID" value="SEM06784.1"/>
    <property type="molecule type" value="Genomic_DNA"/>
</dbReference>
<keyword evidence="12" id="KW-0534">Nitrate assimilation</keyword>
<evidence type="ECO:0000256" key="6">
    <source>
        <dbReference type="ARBA" id="ARBA00022729"/>
    </source>
</evidence>
<evidence type="ECO:0000256" key="1">
    <source>
        <dbReference type="ARBA" id="ARBA00001942"/>
    </source>
</evidence>
<evidence type="ECO:0000256" key="15">
    <source>
        <dbReference type="ARBA" id="ARBA00067026"/>
    </source>
</evidence>
<dbReference type="CDD" id="cd02790">
    <property type="entry name" value="MopB_CT_Formate-Dh_H"/>
    <property type="match status" value="1"/>
</dbReference>
<comment type="catalytic activity">
    <reaction evidence="13">
        <text>2 Fe(II)-[cytochrome] + nitrate + 2 H(+) = 2 Fe(III)-[cytochrome] + nitrite + H2O</text>
        <dbReference type="Rhea" id="RHEA:12909"/>
        <dbReference type="Rhea" id="RHEA-COMP:11777"/>
        <dbReference type="Rhea" id="RHEA-COMP:11778"/>
        <dbReference type="ChEBI" id="CHEBI:15377"/>
        <dbReference type="ChEBI" id="CHEBI:15378"/>
        <dbReference type="ChEBI" id="CHEBI:16301"/>
        <dbReference type="ChEBI" id="CHEBI:17632"/>
        <dbReference type="ChEBI" id="CHEBI:29033"/>
        <dbReference type="ChEBI" id="CHEBI:29034"/>
        <dbReference type="EC" id="1.9.6.1"/>
    </reaction>
</comment>
<evidence type="ECO:0000256" key="2">
    <source>
        <dbReference type="ARBA" id="ARBA00001966"/>
    </source>
</evidence>
<keyword evidence="4" id="KW-0500">Molybdenum</keyword>
<dbReference type="GO" id="GO:0046872">
    <property type="term" value="F:metal ion binding"/>
    <property type="evidence" value="ECO:0007669"/>
    <property type="project" value="UniProtKB-KW"/>
</dbReference>
<evidence type="ECO:0000256" key="5">
    <source>
        <dbReference type="ARBA" id="ARBA00022723"/>
    </source>
</evidence>
<dbReference type="InterPro" id="IPR009010">
    <property type="entry name" value="Asp_de-COase-like_dom_sf"/>
</dbReference>
<evidence type="ECO:0000256" key="9">
    <source>
        <dbReference type="ARBA" id="ARBA00023002"/>
    </source>
</evidence>
<evidence type="ECO:0000259" key="17">
    <source>
        <dbReference type="Pfam" id="PF01568"/>
    </source>
</evidence>
<evidence type="ECO:0000313" key="19">
    <source>
        <dbReference type="Proteomes" id="UP000198744"/>
    </source>
</evidence>
<evidence type="ECO:0000256" key="13">
    <source>
        <dbReference type="ARBA" id="ARBA00052176"/>
    </source>
</evidence>
<feature type="domain" description="Molybdopterin dinucleotide-binding" evidence="17">
    <location>
        <begin position="426"/>
        <end position="532"/>
    </location>
</feature>
<evidence type="ECO:0000313" key="18">
    <source>
        <dbReference type="EMBL" id="SEM06784.1"/>
    </source>
</evidence>
<comment type="function">
    <text evidence="14">Catalytic subunit of the periplasmic nitrate reductase complex NapAB. Receives electrons from NapB and catalyzes the reduction of nitrate to nitrite.</text>
</comment>
<comment type="cofactor">
    <cofactor evidence="1">
        <name>Mo-bis(molybdopterin guanine dinucleotide)</name>
        <dbReference type="ChEBI" id="CHEBI:60539"/>
    </cofactor>
</comment>
<feature type="domain" description="Molybdopterin oxidoreductase" evidence="16">
    <location>
        <begin position="12"/>
        <end position="343"/>
    </location>
</feature>